<dbReference type="PANTHER" id="PTHR11575">
    <property type="entry name" value="5'-NUCLEOTIDASE-RELATED"/>
    <property type="match status" value="1"/>
</dbReference>
<evidence type="ECO:0000313" key="7">
    <source>
        <dbReference type="EMBL" id="KAJ7090221.1"/>
    </source>
</evidence>
<dbReference type="AlphaFoldDB" id="A0AAD6U9B1"/>
<dbReference type="Pfam" id="PF00149">
    <property type="entry name" value="Metallophos"/>
    <property type="match status" value="1"/>
</dbReference>
<dbReference type="InterPro" id="IPR004843">
    <property type="entry name" value="Calcineurin-like_PHP"/>
</dbReference>
<dbReference type="GO" id="GO:0016787">
    <property type="term" value="F:hydrolase activity"/>
    <property type="evidence" value="ECO:0007669"/>
    <property type="project" value="UniProtKB-KW"/>
</dbReference>
<keyword evidence="2" id="KW-0732">Signal</keyword>
<dbReference type="Gene3D" id="3.60.21.10">
    <property type="match status" value="1"/>
</dbReference>
<dbReference type="GO" id="GO:0009166">
    <property type="term" value="P:nucleotide catabolic process"/>
    <property type="evidence" value="ECO:0007669"/>
    <property type="project" value="InterPro"/>
</dbReference>
<keyword evidence="3" id="KW-0547">Nucleotide-binding</keyword>
<comment type="caution">
    <text evidence="7">The sequence shown here is derived from an EMBL/GenBank/DDBJ whole genome shotgun (WGS) entry which is preliminary data.</text>
</comment>
<organism evidence="7 8">
    <name type="scientific">Mycena belliarum</name>
    <dbReference type="NCBI Taxonomy" id="1033014"/>
    <lineage>
        <taxon>Eukaryota</taxon>
        <taxon>Fungi</taxon>
        <taxon>Dikarya</taxon>
        <taxon>Basidiomycota</taxon>
        <taxon>Agaricomycotina</taxon>
        <taxon>Agaricomycetes</taxon>
        <taxon>Agaricomycetidae</taxon>
        <taxon>Agaricales</taxon>
        <taxon>Marasmiineae</taxon>
        <taxon>Mycenaceae</taxon>
        <taxon>Mycena</taxon>
    </lineage>
</organism>
<dbReference type="InterPro" id="IPR029052">
    <property type="entry name" value="Metallo-depent_PP-like"/>
</dbReference>
<dbReference type="InterPro" id="IPR008334">
    <property type="entry name" value="5'-Nucleotdase_C"/>
</dbReference>
<comment type="similarity">
    <text evidence="1 3">Belongs to the 5'-nucleotidase family.</text>
</comment>
<dbReference type="InterPro" id="IPR036907">
    <property type="entry name" value="5'-Nucleotdase_C_sf"/>
</dbReference>
<dbReference type="Proteomes" id="UP001222325">
    <property type="component" value="Unassembled WGS sequence"/>
</dbReference>
<dbReference type="PRINTS" id="PR01607">
    <property type="entry name" value="APYRASEFAMLY"/>
</dbReference>
<evidence type="ECO:0000259" key="5">
    <source>
        <dbReference type="Pfam" id="PF00149"/>
    </source>
</evidence>
<dbReference type="InterPro" id="IPR006179">
    <property type="entry name" value="5_nucleotidase/apyrase"/>
</dbReference>
<feature type="domain" description="Calcineurin-like phosphoesterase" evidence="5">
    <location>
        <begin position="3"/>
        <end position="250"/>
    </location>
</feature>
<evidence type="ECO:0000256" key="1">
    <source>
        <dbReference type="ARBA" id="ARBA00006654"/>
    </source>
</evidence>
<gene>
    <name evidence="7" type="ORF">B0H15DRAFT_252755</name>
</gene>
<accession>A0AAD6U9B1</accession>
<dbReference type="SUPFAM" id="SSF56300">
    <property type="entry name" value="Metallo-dependent phosphatases"/>
    <property type="match status" value="1"/>
</dbReference>
<proteinExistence type="inferred from homology"/>
<evidence type="ECO:0000259" key="6">
    <source>
        <dbReference type="Pfam" id="PF02872"/>
    </source>
</evidence>
<evidence type="ECO:0000256" key="3">
    <source>
        <dbReference type="RuleBase" id="RU362119"/>
    </source>
</evidence>
<evidence type="ECO:0000256" key="4">
    <source>
        <dbReference type="SAM" id="MobiDB-lite"/>
    </source>
</evidence>
<dbReference type="Pfam" id="PF02872">
    <property type="entry name" value="5_nucleotid_C"/>
    <property type="match status" value="1"/>
</dbReference>
<name>A0AAD6U9B1_9AGAR</name>
<keyword evidence="3" id="KW-0378">Hydrolase</keyword>
<protein>
    <submittedName>
        <fullName evidence="7">Metallo-dependent phosphatase-like protein</fullName>
    </submittedName>
</protein>
<reference evidence="7" key="1">
    <citation type="submission" date="2023-03" db="EMBL/GenBank/DDBJ databases">
        <title>Massive genome expansion in bonnet fungi (Mycena s.s.) driven by repeated elements and novel gene families across ecological guilds.</title>
        <authorList>
            <consortium name="Lawrence Berkeley National Laboratory"/>
            <person name="Harder C.B."/>
            <person name="Miyauchi S."/>
            <person name="Viragh M."/>
            <person name="Kuo A."/>
            <person name="Thoen E."/>
            <person name="Andreopoulos B."/>
            <person name="Lu D."/>
            <person name="Skrede I."/>
            <person name="Drula E."/>
            <person name="Henrissat B."/>
            <person name="Morin E."/>
            <person name="Kohler A."/>
            <person name="Barry K."/>
            <person name="LaButti K."/>
            <person name="Morin E."/>
            <person name="Salamov A."/>
            <person name="Lipzen A."/>
            <person name="Mereny Z."/>
            <person name="Hegedus B."/>
            <person name="Baldrian P."/>
            <person name="Stursova M."/>
            <person name="Weitz H."/>
            <person name="Taylor A."/>
            <person name="Grigoriev I.V."/>
            <person name="Nagy L.G."/>
            <person name="Martin F."/>
            <person name="Kauserud H."/>
        </authorList>
    </citation>
    <scope>NUCLEOTIDE SEQUENCE</scope>
    <source>
        <strain evidence="7">CBHHK173m</strain>
    </source>
</reference>
<dbReference type="PANTHER" id="PTHR11575:SF48">
    <property type="entry name" value="5'-NUCLEOTIDASE"/>
    <property type="match status" value="1"/>
</dbReference>
<dbReference type="SUPFAM" id="SSF55816">
    <property type="entry name" value="5'-nucleotidase (syn. UDP-sugar hydrolase), C-terminal domain"/>
    <property type="match status" value="1"/>
</dbReference>
<feature type="region of interest" description="Disordered" evidence="4">
    <location>
        <begin position="645"/>
        <end position="669"/>
    </location>
</feature>
<dbReference type="EMBL" id="JARJCN010000022">
    <property type="protein sequence ID" value="KAJ7090221.1"/>
    <property type="molecule type" value="Genomic_DNA"/>
</dbReference>
<keyword evidence="8" id="KW-1185">Reference proteome</keyword>
<dbReference type="GO" id="GO:0000166">
    <property type="term" value="F:nucleotide binding"/>
    <property type="evidence" value="ECO:0007669"/>
    <property type="project" value="UniProtKB-KW"/>
</dbReference>
<feature type="domain" description="5'-Nucleotidase C-terminal" evidence="6">
    <location>
        <begin position="363"/>
        <end position="540"/>
    </location>
</feature>
<dbReference type="Gene3D" id="3.90.780.10">
    <property type="entry name" value="5'-Nucleotidase, C-terminal domain"/>
    <property type="match status" value="1"/>
</dbReference>
<evidence type="ECO:0000256" key="2">
    <source>
        <dbReference type="ARBA" id="ARBA00022729"/>
    </source>
</evidence>
<sequence>MLKILHFNDVYRCAPQKLAPNSTDCIDVTQFGALLDGLRTWNDLPDKEKDGMFKPRCYSTLSDAPVGLVLFSGDVFSPSVESSVTRGSHMVPVMNELNPDVSLAGNHDFDFGYPHLVKLIAATKFPWLLSNIVDTTTSRVPASLHEFRVFERAGLRIGLVGLVEKEWIATVATWPSNFEYKDMKTVGLEISERLRRDHGCDLVIALTHCRVPNDIGLAKDLLALSPSAQANKSIASSHGVDLILGGHDHLYYASRGMSDWVDYDISQDVLGAEADHGDVLVCKSGTDFRDLSEITLELAATPPGSIRKQVIKRITGKRHSTKPGSKSSDNLTAILKTVLSSVSSTLKAPVCNSTVPIDVRSQIIRTEESAAGNWFADVLRHAYDDTLSMKGCGGSDGVFICAGTLRGDSIYGPGQMTLGDILEILPFEDPIIVIELDGSAIWDAVEASLETWPAQEGRFPVISGFRVSWDSSRRPGQRVKGIWLLNEPEDNESGHQSTSGYSTPRLLDGELIQKTAEKTYKLVTRQYMADGHDGFAALKRGKHLIDDEGGQLASSIVRKYLMGSHYVNAMSRLTASDAANLHLTTKSAIAREKARQHHAQRLPRHEAIASQWRHAAHIALQHSKKHYQEHLNICTLESMSSVDPFDGEKIRNGQSSEGQRDKYQESDLLSISPVVDGRLKDEAR</sequence>
<evidence type="ECO:0000313" key="8">
    <source>
        <dbReference type="Proteomes" id="UP001222325"/>
    </source>
</evidence>